<organism evidence="1 2">
    <name type="scientific">Aspergillus flavus (strain ATCC 200026 / FGSC A1120 / IAM 13836 / NRRL 3357 / JCM 12722 / SRRC 167)</name>
    <dbReference type="NCBI Taxonomy" id="332952"/>
    <lineage>
        <taxon>Eukaryota</taxon>
        <taxon>Fungi</taxon>
        <taxon>Dikarya</taxon>
        <taxon>Ascomycota</taxon>
        <taxon>Pezizomycotina</taxon>
        <taxon>Eurotiomycetes</taxon>
        <taxon>Eurotiomycetidae</taxon>
        <taxon>Eurotiales</taxon>
        <taxon>Aspergillaceae</taxon>
        <taxon>Aspergillus</taxon>
        <taxon>Aspergillus subgen. Circumdati</taxon>
    </lineage>
</organism>
<dbReference type="VEuPathDB" id="FungiDB:F9C07_6871"/>
<accession>A0A7U2MH04</accession>
<evidence type="ECO:0000313" key="1">
    <source>
        <dbReference type="EMBL" id="QRD83526.1"/>
    </source>
</evidence>
<dbReference type="AlphaFoldDB" id="A0A7U2MH04"/>
<dbReference type="EMBL" id="CP044621">
    <property type="protein sequence ID" value="QRD83526.1"/>
    <property type="molecule type" value="Genomic_DNA"/>
</dbReference>
<dbReference type="Proteomes" id="UP000596276">
    <property type="component" value="Chromosome 5"/>
</dbReference>
<keyword evidence="2" id="KW-1185">Reference proteome</keyword>
<evidence type="ECO:0000313" key="2">
    <source>
        <dbReference type="Proteomes" id="UP000596276"/>
    </source>
</evidence>
<sequence>MSQLAAGEGISSIPKQGNLCQSAGWVKTIGGYSHILYSSTAALKRVLDGIRLTWSNPLCSLLLCTGTNLLSRIGNGNKTE</sequence>
<gene>
    <name evidence="1" type="ORF">F9C07_6871</name>
</gene>
<name>A0A7U2MH04_ASPFN</name>
<proteinExistence type="predicted"/>
<reference evidence="2" key="1">
    <citation type="journal article" date="2021" name="G3 (Bethesda)">
        <title>Chromosome assembled and annotated genome sequence of Aspergillus flavus NRRL 3357.</title>
        <authorList>
            <person name="Skerker J.M."/>
            <person name="Pianalto K.M."/>
            <person name="Mondo S.J."/>
            <person name="Yang K."/>
            <person name="Arkin A.P."/>
            <person name="Keller N.P."/>
            <person name="Grigoriev I.V."/>
            <person name="Louise Glass N.L."/>
        </authorList>
    </citation>
    <scope>NUCLEOTIDE SEQUENCE [LARGE SCALE GENOMIC DNA]</scope>
    <source>
        <strain evidence="2">ATCC 200026 / FGSC A1120 / IAM 13836 / NRRL 3357 / JCM 12722 / SRRC 167</strain>
    </source>
</reference>
<protein>
    <submittedName>
        <fullName evidence="1">Uncharacterized protein</fullName>
    </submittedName>
</protein>